<sequence length="251" mass="28906">MKIKILNCFIASIISLSSVAAHSETQDLGAKINKEMAEPKATMAEAISYESELPTYIETTNIDIDDYIWRVEYTFNPATKHLVYAIKNPHPTLKAYNQRVEEIAKSYNAQRLSYLIADNYVNKQGYTKESPPDKKFTIRLSVQFLQGAHRMPNFERNLQRSYGMMINRLPKHIRESCKNGYSGGKFDLYTNGYGRINNFKFLNGTLTAEQQDFYSKLFLGRKIVRPYNLNGVIQSELKVTQEVKLQDQDCT</sequence>
<name>A0A1G6HIT3_9GAMM</name>
<feature type="signal peptide" evidence="1">
    <location>
        <begin position="1"/>
        <end position="20"/>
    </location>
</feature>
<evidence type="ECO:0000313" key="3">
    <source>
        <dbReference type="Proteomes" id="UP000242317"/>
    </source>
</evidence>
<reference evidence="3" key="1">
    <citation type="submission" date="2016-09" db="EMBL/GenBank/DDBJ databases">
        <authorList>
            <person name="Varghese N."/>
            <person name="Submissions S."/>
        </authorList>
    </citation>
    <scope>NUCLEOTIDE SEQUENCE [LARGE SCALE GENOMIC DNA]</scope>
    <source>
        <strain evidence="3">ANC 3699</strain>
    </source>
</reference>
<proteinExistence type="predicted"/>
<gene>
    <name evidence="2" type="ORF">SAMN05421749_102304</name>
</gene>
<keyword evidence="1" id="KW-0732">Signal</keyword>
<dbReference type="Proteomes" id="UP000242317">
    <property type="component" value="Unassembled WGS sequence"/>
</dbReference>
<evidence type="ECO:0000313" key="2">
    <source>
        <dbReference type="EMBL" id="SDB94152.1"/>
    </source>
</evidence>
<dbReference type="EMBL" id="FMYK01000002">
    <property type="protein sequence ID" value="SDB94152.1"/>
    <property type="molecule type" value="Genomic_DNA"/>
</dbReference>
<organism evidence="2 3">
    <name type="scientific">Acinetobacter marinus</name>
    <dbReference type="NCBI Taxonomy" id="281375"/>
    <lineage>
        <taxon>Bacteria</taxon>
        <taxon>Pseudomonadati</taxon>
        <taxon>Pseudomonadota</taxon>
        <taxon>Gammaproteobacteria</taxon>
        <taxon>Moraxellales</taxon>
        <taxon>Moraxellaceae</taxon>
        <taxon>Acinetobacter</taxon>
    </lineage>
</organism>
<evidence type="ECO:0000256" key="1">
    <source>
        <dbReference type="SAM" id="SignalP"/>
    </source>
</evidence>
<feature type="chain" id="PRO_5017418368" evidence="1">
    <location>
        <begin position="21"/>
        <end position="251"/>
    </location>
</feature>
<protein>
    <submittedName>
        <fullName evidence="2">Uncharacterized protein</fullName>
    </submittedName>
</protein>
<dbReference type="AlphaFoldDB" id="A0A1G6HIT3"/>
<keyword evidence="3" id="KW-1185">Reference proteome</keyword>
<accession>A0A1G6HIT3</accession>